<gene>
    <name evidence="10" type="ORF">ALGA_1979</name>
</gene>
<dbReference type="AlphaFoldDB" id="A0A1Y1CJ00"/>
<sequence length="500" mass="57589">MITTRPQQKLLRILICAGAILFSSLYTQAQKDITLNEALLIAFENSPDIKKSRINMQQNKEQLNAQLASLRSRFSFDVTPISYDKTESYNDYFSTWNTSENKKASGTFTVSQPIKFSDGRLSLQNEFGYQDNYSEASNSNYAGYNNSLYLQYDQPLFTFNKTKMDLSRNELNLENATLAYSIQMLNIERQVNQAFYSIYQKQMALKISEEEFANQIVSKDIIASKVEGGLSAREELYQAELNYATSKSNLDNNRVNLENAKDEFKLLLGISLYDDIAVNTDIKYVPVVVNLEKAIENGLSQRLELSQREIDLNNAKFDLIQTSSVNEFRGNVSLSIGIMGNNENLADVYDKPTKSPRVGVTFSIPIFDWGERRARIRAAELEIESREIDKNSLRNDITINIRKIFRNLQNLIQQIDIAKQNEKNAKLTYDINLERYKNGDLTSIDLERFQNQLSEKKMNMANSLINYKLELLNLKIQSLWDFENDRSFVPQELQENLIIE</sequence>
<keyword evidence="6" id="KW-0472">Membrane</keyword>
<keyword evidence="4" id="KW-1134">Transmembrane beta strand</keyword>
<dbReference type="InterPro" id="IPR003423">
    <property type="entry name" value="OMP_efflux"/>
</dbReference>
<dbReference type="EMBL" id="AP018042">
    <property type="protein sequence ID" value="BAX80337.1"/>
    <property type="molecule type" value="Genomic_DNA"/>
</dbReference>
<evidence type="ECO:0000256" key="8">
    <source>
        <dbReference type="SAM" id="Coils"/>
    </source>
</evidence>
<comment type="subcellular location">
    <subcellularLocation>
        <location evidence="1">Cell outer membrane</location>
    </subcellularLocation>
</comment>
<evidence type="ECO:0000256" key="4">
    <source>
        <dbReference type="ARBA" id="ARBA00022452"/>
    </source>
</evidence>
<dbReference type="PANTHER" id="PTHR30026">
    <property type="entry name" value="OUTER MEMBRANE PROTEIN TOLC"/>
    <property type="match status" value="1"/>
</dbReference>
<protein>
    <recommendedName>
        <fullName evidence="12">Transporter</fullName>
    </recommendedName>
</protein>
<dbReference type="OrthoDB" id="940457at2"/>
<dbReference type="GO" id="GO:0009279">
    <property type="term" value="C:cell outer membrane"/>
    <property type="evidence" value="ECO:0007669"/>
    <property type="project" value="UniProtKB-SubCell"/>
</dbReference>
<evidence type="ECO:0000256" key="5">
    <source>
        <dbReference type="ARBA" id="ARBA00022692"/>
    </source>
</evidence>
<dbReference type="Proteomes" id="UP000218267">
    <property type="component" value="Chromosome"/>
</dbReference>
<dbReference type="Pfam" id="PF02321">
    <property type="entry name" value="OEP"/>
    <property type="match status" value="1"/>
</dbReference>
<keyword evidence="7" id="KW-0998">Cell outer membrane</keyword>
<evidence type="ECO:0000256" key="1">
    <source>
        <dbReference type="ARBA" id="ARBA00004442"/>
    </source>
</evidence>
<reference evidence="10 11" key="1">
    <citation type="journal article" date="2018" name="Mar. Genomics">
        <title>Complete genome sequence of Marinifilaceae bacterium strain SPP2, isolated from the Antarctic marine sediment.</title>
        <authorList>
            <person name="Watanabe M."/>
            <person name="Kojima H."/>
            <person name="Fukui M."/>
        </authorList>
    </citation>
    <scope>NUCLEOTIDE SEQUENCE [LARGE SCALE GENOMIC DNA]</scope>
    <source>
        <strain evidence="10 11">SPP2</strain>
    </source>
</reference>
<evidence type="ECO:0000256" key="7">
    <source>
        <dbReference type="ARBA" id="ARBA00023237"/>
    </source>
</evidence>
<dbReference type="SUPFAM" id="SSF56954">
    <property type="entry name" value="Outer membrane efflux proteins (OEP)"/>
    <property type="match status" value="1"/>
</dbReference>
<dbReference type="GO" id="GO:1990281">
    <property type="term" value="C:efflux pump complex"/>
    <property type="evidence" value="ECO:0007669"/>
    <property type="project" value="TreeGrafter"/>
</dbReference>
<evidence type="ECO:0000256" key="2">
    <source>
        <dbReference type="ARBA" id="ARBA00007613"/>
    </source>
</evidence>
<dbReference type="Gene3D" id="1.20.1600.10">
    <property type="entry name" value="Outer membrane efflux proteins (OEP)"/>
    <property type="match status" value="2"/>
</dbReference>
<evidence type="ECO:0000256" key="6">
    <source>
        <dbReference type="ARBA" id="ARBA00023136"/>
    </source>
</evidence>
<dbReference type="GO" id="GO:0015562">
    <property type="term" value="F:efflux transmembrane transporter activity"/>
    <property type="evidence" value="ECO:0007669"/>
    <property type="project" value="InterPro"/>
</dbReference>
<dbReference type="KEGG" id="mbas:ALGA_1979"/>
<evidence type="ECO:0000313" key="10">
    <source>
        <dbReference type="EMBL" id="BAX80337.1"/>
    </source>
</evidence>
<evidence type="ECO:0000256" key="9">
    <source>
        <dbReference type="SAM" id="SignalP"/>
    </source>
</evidence>
<feature type="signal peptide" evidence="9">
    <location>
        <begin position="1"/>
        <end position="29"/>
    </location>
</feature>
<dbReference type="GO" id="GO:0015288">
    <property type="term" value="F:porin activity"/>
    <property type="evidence" value="ECO:0007669"/>
    <property type="project" value="TreeGrafter"/>
</dbReference>
<dbReference type="RefSeq" id="WP_096429196.1">
    <property type="nucleotide sequence ID" value="NZ_AP018042.1"/>
</dbReference>
<organism evidence="10 11">
    <name type="scientific">Labilibaculum antarcticum</name>
    <dbReference type="NCBI Taxonomy" id="1717717"/>
    <lineage>
        <taxon>Bacteria</taxon>
        <taxon>Pseudomonadati</taxon>
        <taxon>Bacteroidota</taxon>
        <taxon>Bacteroidia</taxon>
        <taxon>Marinilabiliales</taxon>
        <taxon>Marinifilaceae</taxon>
        <taxon>Labilibaculum</taxon>
    </lineage>
</organism>
<accession>A0A1Y1CJ00</accession>
<evidence type="ECO:0000256" key="3">
    <source>
        <dbReference type="ARBA" id="ARBA00022448"/>
    </source>
</evidence>
<dbReference type="InterPro" id="IPR051906">
    <property type="entry name" value="TolC-like"/>
</dbReference>
<name>A0A1Y1CJ00_9BACT</name>
<feature type="coiled-coil region" evidence="8">
    <location>
        <begin position="376"/>
        <end position="428"/>
    </location>
</feature>
<reference evidence="11" key="2">
    <citation type="journal article" date="2020" name="Antonie Van Leeuwenhoek">
        <title>Labilibaculum antarcticum sp. nov., a novel facultative anaerobic, psychrotorelant bacterium isolated from marine sediment of Antarctica.</title>
        <authorList>
            <person name="Watanabe M."/>
            <person name="Kojima H."/>
            <person name="Fukui M."/>
        </authorList>
    </citation>
    <scope>NUCLEOTIDE SEQUENCE [LARGE SCALE GENOMIC DNA]</scope>
    <source>
        <strain evidence="11">SPP2</strain>
    </source>
</reference>
<keyword evidence="9" id="KW-0732">Signal</keyword>
<feature type="chain" id="PRO_5012508064" description="Transporter" evidence="9">
    <location>
        <begin position="30"/>
        <end position="500"/>
    </location>
</feature>
<evidence type="ECO:0000313" key="11">
    <source>
        <dbReference type="Proteomes" id="UP000218267"/>
    </source>
</evidence>
<proteinExistence type="inferred from homology"/>
<keyword evidence="11" id="KW-1185">Reference proteome</keyword>
<dbReference type="PANTHER" id="PTHR30026:SF20">
    <property type="entry name" value="OUTER MEMBRANE PROTEIN TOLC"/>
    <property type="match status" value="1"/>
</dbReference>
<keyword evidence="8" id="KW-0175">Coiled coil</keyword>
<evidence type="ECO:0008006" key="12">
    <source>
        <dbReference type="Google" id="ProtNLM"/>
    </source>
</evidence>
<keyword evidence="3" id="KW-0813">Transport</keyword>
<keyword evidence="5" id="KW-0812">Transmembrane</keyword>
<comment type="similarity">
    <text evidence="2">Belongs to the outer membrane factor (OMF) (TC 1.B.17) family.</text>
</comment>